<dbReference type="AlphaFoldDB" id="A0A212IVT7"/>
<accession>A0A212IVT7</accession>
<comment type="subcellular location">
    <subcellularLocation>
        <location evidence="1">Cytoplasm</location>
    </subcellularLocation>
</comment>
<evidence type="ECO:0000259" key="11">
    <source>
        <dbReference type="PROSITE" id="PS51755"/>
    </source>
</evidence>
<dbReference type="GO" id="GO:0032993">
    <property type="term" value="C:protein-DNA complex"/>
    <property type="evidence" value="ECO:0007669"/>
    <property type="project" value="TreeGrafter"/>
</dbReference>
<evidence type="ECO:0000256" key="3">
    <source>
        <dbReference type="ARBA" id="ARBA00022553"/>
    </source>
</evidence>
<evidence type="ECO:0000256" key="9">
    <source>
        <dbReference type="PROSITE-ProRule" id="PRU01091"/>
    </source>
</evidence>
<dbReference type="PROSITE" id="PS50110">
    <property type="entry name" value="RESPONSE_REGULATORY"/>
    <property type="match status" value="1"/>
</dbReference>
<dbReference type="SMART" id="SM00448">
    <property type="entry name" value="REC"/>
    <property type="match status" value="1"/>
</dbReference>
<dbReference type="InterPro" id="IPR001789">
    <property type="entry name" value="Sig_transdc_resp-reg_receiver"/>
</dbReference>
<keyword evidence="4" id="KW-0902">Two-component regulatory system</keyword>
<feature type="domain" description="OmpR/PhoB-type" evidence="11">
    <location>
        <begin position="124"/>
        <end position="218"/>
    </location>
</feature>
<dbReference type="SMART" id="SM00862">
    <property type="entry name" value="Trans_reg_C"/>
    <property type="match status" value="1"/>
</dbReference>
<dbReference type="CDD" id="cd00383">
    <property type="entry name" value="trans_reg_C"/>
    <property type="match status" value="1"/>
</dbReference>
<keyword evidence="6 9" id="KW-0238">DNA-binding</keyword>
<dbReference type="Gene3D" id="6.10.250.690">
    <property type="match status" value="1"/>
</dbReference>
<dbReference type="InterPro" id="IPR011006">
    <property type="entry name" value="CheY-like_superfamily"/>
</dbReference>
<dbReference type="FunFam" id="3.40.50.2300:FF:000002">
    <property type="entry name" value="DNA-binding response regulator PhoP"/>
    <property type="match status" value="1"/>
</dbReference>
<dbReference type="InterPro" id="IPR039420">
    <property type="entry name" value="WalR-like"/>
</dbReference>
<keyword evidence="5" id="KW-0805">Transcription regulation</keyword>
<dbReference type="SUPFAM" id="SSF52172">
    <property type="entry name" value="CheY-like"/>
    <property type="match status" value="1"/>
</dbReference>
<dbReference type="PROSITE" id="PS51755">
    <property type="entry name" value="OMPR_PHOB"/>
    <property type="match status" value="1"/>
</dbReference>
<sequence>MRILLIEDDPIIGDGIRAGLIDLEYAVDWFTDGNDGLAAGKGADYDAVVLDLSLPSLDGLDILREWRRAGNPVPVLVLTARSSLGNRVEGLNCGADDYLGKPFALEELNARLRALIRRSNGRAAPVLSHGDVAFDPEKRTVRRQGREISLSPKETMLLELFLLRKNSVLSKDQIEEKLYPWGEEVVSNAVGVHVHHIRKKLGEGFIKTVHGIGYTLGEPE</sequence>
<evidence type="ECO:0000256" key="5">
    <source>
        <dbReference type="ARBA" id="ARBA00023015"/>
    </source>
</evidence>
<dbReference type="InterPro" id="IPR036388">
    <property type="entry name" value="WH-like_DNA-bd_sf"/>
</dbReference>
<evidence type="ECO:0000256" key="7">
    <source>
        <dbReference type="ARBA" id="ARBA00023163"/>
    </source>
</evidence>
<keyword evidence="7" id="KW-0804">Transcription</keyword>
<evidence type="ECO:0000256" key="8">
    <source>
        <dbReference type="PROSITE-ProRule" id="PRU00169"/>
    </source>
</evidence>
<feature type="DNA-binding region" description="OmpR/PhoB-type" evidence="9">
    <location>
        <begin position="124"/>
        <end position="218"/>
    </location>
</feature>
<dbReference type="Pfam" id="PF00486">
    <property type="entry name" value="Trans_reg_C"/>
    <property type="match status" value="1"/>
</dbReference>
<organism evidence="12">
    <name type="scientific">uncultured delta proteobacterium</name>
    <dbReference type="NCBI Taxonomy" id="34034"/>
    <lineage>
        <taxon>Bacteria</taxon>
        <taxon>Deltaproteobacteria</taxon>
        <taxon>environmental samples</taxon>
    </lineage>
</organism>
<dbReference type="Gene3D" id="3.40.50.2300">
    <property type="match status" value="1"/>
</dbReference>
<dbReference type="PANTHER" id="PTHR48111">
    <property type="entry name" value="REGULATOR OF RPOS"/>
    <property type="match status" value="1"/>
</dbReference>
<evidence type="ECO:0000256" key="2">
    <source>
        <dbReference type="ARBA" id="ARBA00022490"/>
    </source>
</evidence>
<dbReference type="Pfam" id="PF00072">
    <property type="entry name" value="Response_reg"/>
    <property type="match status" value="1"/>
</dbReference>
<dbReference type="GO" id="GO:0000976">
    <property type="term" value="F:transcription cis-regulatory region binding"/>
    <property type="evidence" value="ECO:0007669"/>
    <property type="project" value="TreeGrafter"/>
</dbReference>
<feature type="modified residue" description="4-aspartylphosphate" evidence="8">
    <location>
        <position position="51"/>
    </location>
</feature>
<evidence type="ECO:0000256" key="4">
    <source>
        <dbReference type="ARBA" id="ARBA00023012"/>
    </source>
</evidence>
<dbReference type="PANTHER" id="PTHR48111:SF35">
    <property type="entry name" value="TRANSCRIPTIONAL REGULATORY PROTEIN QSEB"/>
    <property type="match status" value="1"/>
</dbReference>
<feature type="domain" description="Response regulatory" evidence="10">
    <location>
        <begin position="2"/>
        <end position="116"/>
    </location>
</feature>
<reference evidence="12" key="1">
    <citation type="submission" date="2016-04" db="EMBL/GenBank/DDBJ databases">
        <authorList>
            <person name="Evans L.H."/>
            <person name="Alamgir A."/>
            <person name="Owens N."/>
            <person name="Weber N.D."/>
            <person name="Virtaneva K."/>
            <person name="Barbian K."/>
            <person name="Babar A."/>
            <person name="Rosenke K."/>
        </authorList>
    </citation>
    <scope>NUCLEOTIDE SEQUENCE</scope>
    <source>
        <strain evidence="12">86</strain>
    </source>
</reference>
<evidence type="ECO:0000256" key="6">
    <source>
        <dbReference type="ARBA" id="ARBA00023125"/>
    </source>
</evidence>
<evidence type="ECO:0000259" key="10">
    <source>
        <dbReference type="PROSITE" id="PS50110"/>
    </source>
</evidence>
<name>A0A212IVT7_9DELT</name>
<dbReference type="GO" id="GO:0005829">
    <property type="term" value="C:cytosol"/>
    <property type="evidence" value="ECO:0007669"/>
    <property type="project" value="TreeGrafter"/>
</dbReference>
<keyword evidence="3 8" id="KW-0597">Phosphoprotein</keyword>
<keyword evidence="2" id="KW-0963">Cytoplasm</keyword>
<evidence type="ECO:0000256" key="1">
    <source>
        <dbReference type="ARBA" id="ARBA00004496"/>
    </source>
</evidence>
<gene>
    <name evidence="12" type="primary">qseB</name>
    <name evidence="12" type="ORF">KL86DPRO_10168</name>
</gene>
<protein>
    <submittedName>
        <fullName evidence="12">DNA-binding response regulator in two-component regulatory system with QseC</fullName>
    </submittedName>
</protein>
<dbReference type="GO" id="GO:0006355">
    <property type="term" value="P:regulation of DNA-templated transcription"/>
    <property type="evidence" value="ECO:0007669"/>
    <property type="project" value="InterPro"/>
</dbReference>
<dbReference type="Gene3D" id="1.10.10.10">
    <property type="entry name" value="Winged helix-like DNA-binding domain superfamily/Winged helix DNA-binding domain"/>
    <property type="match status" value="1"/>
</dbReference>
<evidence type="ECO:0000313" key="12">
    <source>
        <dbReference type="EMBL" id="SBV91294.1"/>
    </source>
</evidence>
<dbReference type="CDD" id="cd17624">
    <property type="entry name" value="REC_OmpR_PmrA-like"/>
    <property type="match status" value="1"/>
</dbReference>
<dbReference type="GO" id="GO:0000156">
    <property type="term" value="F:phosphorelay response regulator activity"/>
    <property type="evidence" value="ECO:0007669"/>
    <property type="project" value="TreeGrafter"/>
</dbReference>
<proteinExistence type="predicted"/>
<dbReference type="EMBL" id="FLUQ01000001">
    <property type="protein sequence ID" value="SBV91294.1"/>
    <property type="molecule type" value="Genomic_DNA"/>
</dbReference>
<dbReference type="InterPro" id="IPR001867">
    <property type="entry name" value="OmpR/PhoB-type_DNA-bd"/>
</dbReference>